<evidence type="ECO:0000256" key="2">
    <source>
        <dbReference type="ARBA" id="ARBA00010992"/>
    </source>
</evidence>
<dbReference type="InterPro" id="IPR005829">
    <property type="entry name" value="Sugar_transporter_CS"/>
</dbReference>
<sequence>MAPTNIRGALNICFQLMMTIGILVANLITYFTAKYDNGWRISLGIEAVPAIIMLFLGSFLLEDTPNSLIERDKYEQAKATLKKIRGTSNINEEFQHLVDANDAAKKAKHQRWTNLVIKPMYRPQLTFCSFIPFFQQLTGINVVVFYSPILFKTVGFGDDASLMAAVICGGVNVVATLVSLICVDKYGRRFLFLQGGVQMFICQIVLGVTFALNFGSMSEDKMTTSEANFILFFVCAYVAAFAWSWGPLGWLVPSEICSFELRSTGQGINVAVNMLFTFAIAQVFLTMLCNLKFGIFFLFAGFVLIMTIFIALLLPETKNVPIENMSKVWREHWFWNRFILDDNDFISDYGHEWSLNGDRS</sequence>
<dbReference type="PANTHER" id="PTHR23500">
    <property type="entry name" value="SOLUTE CARRIER FAMILY 2, FACILITATED GLUCOSE TRANSPORTER"/>
    <property type="match status" value="1"/>
</dbReference>
<evidence type="ECO:0000256" key="4">
    <source>
        <dbReference type="ARBA" id="ARBA00022597"/>
    </source>
</evidence>
<evidence type="ECO:0000256" key="3">
    <source>
        <dbReference type="ARBA" id="ARBA00022448"/>
    </source>
</evidence>
<evidence type="ECO:0000259" key="11">
    <source>
        <dbReference type="PROSITE" id="PS50850"/>
    </source>
</evidence>
<dbReference type="CDD" id="cd17361">
    <property type="entry name" value="MFS_STP"/>
    <property type="match status" value="1"/>
</dbReference>
<dbReference type="EMBL" id="JAAIUW010000011">
    <property type="protein sequence ID" value="KAF7808316.1"/>
    <property type="molecule type" value="Genomic_DNA"/>
</dbReference>
<dbReference type="PROSITE" id="PS50850">
    <property type="entry name" value="MFS"/>
    <property type="match status" value="1"/>
</dbReference>
<dbReference type="GO" id="GO:0016020">
    <property type="term" value="C:membrane"/>
    <property type="evidence" value="ECO:0007669"/>
    <property type="project" value="UniProtKB-SubCell"/>
</dbReference>
<evidence type="ECO:0000256" key="6">
    <source>
        <dbReference type="ARBA" id="ARBA00022847"/>
    </source>
</evidence>
<dbReference type="Proteomes" id="UP000634136">
    <property type="component" value="Unassembled WGS sequence"/>
</dbReference>
<accession>A0A834SRP0</accession>
<feature type="transmembrane region" description="Helical" evidence="10">
    <location>
        <begin position="39"/>
        <end position="61"/>
    </location>
</feature>
<keyword evidence="3 9" id="KW-0813">Transport</keyword>
<keyword evidence="4 12" id="KW-0762">Sugar transport</keyword>
<evidence type="ECO:0000256" key="7">
    <source>
        <dbReference type="ARBA" id="ARBA00022989"/>
    </source>
</evidence>
<keyword evidence="7 10" id="KW-1133">Transmembrane helix</keyword>
<dbReference type="GO" id="GO:0015293">
    <property type="term" value="F:symporter activity"/>
    <property type="evidence" value="ECO:0007669"/>
    <property type="project" value="UniProtKB-KW"/>
</dbReference>
<keyword evidence="5 10" id="KW-0812">Transmembrane</keyword>
<dbReference type="Gene3D" id="1.20.1250.20">
    <property type="entry name" value="MFS general substrate transporter like domains"/>
    <property type="match status" value="1"/>
</dbReference>
<feature type="transmembrane region" description="Helical" evidence="10">
    <location>
        <begin position="293"/>
        <end position="314"/>
    </location>
</feature>
<proteinExistence type="inferred from homology"/>
<dbReference type="Pfam" id="PF00083">
    <property type="entry name" value="Sugar_tr"/>
    <property type="match status" value="1"/>
</dbReference>
<feature type="transmembrane region" description="Helical" evidence="10">
    <location>
        <begin position="190"/>
        <end position="215"/>
    </location>
</feature>
<protein>
    <submittedName>
        <fullName evidence="12">Sugar transport protein 10-like</fullName>
    </submittedName>
</protein>
<comment type="caution">
    <text evidence="12">The sequence shown here is derived from an EMBL/GenBank/DDBJ whole genome shotgun (WGS) entry which is preliminary data.</text>
</comment>
<reference evidence="12" key="1">
    <citation type="submission" date="2020-09" db="EMBL/GenBank/DDBJ databases">
        <title>Genome-Enabled Discovery of Anthraquinone Biosynthesis in Senna tora.</title>
        <authorList>
            <person name="Kang S.-H."/>
            <person name="Pandey R.P."/>
            <person name="Lee C.-M."/>
            <person name="Sim J.-S."/>
            <person name="Jeong J.-T."/>
            <person name="Choi B.-S."/>
            <person name="Jung M."/>
            <person name="Ginzburg D."/>
            <person name="Zhao K."/>
            <person name="Won S.Y."/>
            <person name="Oh T.-J."/>
            <person name="Yu Y."/>
            <person name="Kim N.-H."/>
            <person name="Lee O.R."/>
            <person name="Lee T.-H."/>
            <person name="Bashyal P."/>
            <person name="Kim T.-S."/>
            <person name="Lee W.-H."/>
            <person name="Kawkins C."/>
            <person name="Kim C.-K."/>
            <person name="Kim J.S."/>
            <person name="Ahn B.O."/>
            <person name="Rhee S.Y."/>
            <person name="Sohng J.K."/>
        </authorList>
    </citation>
    <scope>NUCLEOTIDE SEQUENCE</scope>
    <source>
        <tissue evidence="12">Leaf</tissue>
    </source>
</reference>
<feature type="transmembrane region" description="Helical" evidence="10">
    <location>
        <begin position="227"/>
        <end position="246"/>
    </location>
</feature>
<organism evidence="12 13">
    <name type="scientific">Senna tora</name>
    <dbReference type="NCBI Taxonomy" id="362788"/>
    <lineage>
        <taxon>Eukaryota</taxon>
        <taxon>Viridiplantae</taxon>
        <taxon>Streptophyta</taxon>
        <taxon>Embryophyta</taxon>
        <taxon>Tracheophyta</taxon>
        <taxon>Spermatophyta</taxon>
        <taxon>Magnoliopsida</taxon>
        <taxon>eudicotyledons</taxon>
        <taxon>Gunneridae</taxon>
        <taxon>Pentapetalae</taxon>
        <taxon>rosids</taxon>
        <taxon>fabids</taxon>
        <taxon>Fabales</taxon>
        <taxon>Fabaceae</taxon>
        <taxon>Caesalpinioideae</taxon>
        <taxon>Cassia clade</taxon>
        <taxon>Senna</taxon>
    </lineage>
</organism>
<dbReference type="GO" id="GO:0015145">
    <property type="term" value="F:monosaccharide transmembrane transporter activity"/>
    <property type="evidence" value="ECO:0007669"/>
    <property type="project" value="InterPro"/>
</dbReference>
<dbReference type="InterPro" id="IPR036259">
    <property type="entry name" value="MFS_trans_sf"/>
</dbReference>
<evidence type="ECO:0000256" key="5">
    <source>
        <dbReference type="ARBA" id="ARBA00022692"/>
    </source>
</evidence>
<gene>
    <name evidence="12" type="ORF">G2W53_035059</name>
</gene>
<evidence type="ECO:0000313" key="12">
    <source>
        <dbReference type="EMBL" id="KAF7808316.1"/>
    </source>
</evidence>
<dbReference type="PROSITE" id="PS00216">
    <property type="entry name" value="SUGAR_TRANSPORT_1"/>
    <property type="match status" value="1"/>
</dbReference>
<feature type="transmembrane region" description="Helical" evidence="10">
    <location>
        <begin position="12"/>
        <end position="33"/>
    </location>
</feature>
<evidence type="ECO:0000256" key="8">
    <source>
        <dbReference type="ARBA" id="ARBA00023136"/>
    </source>
</evidence>
<evidence type="ECO:0000256" key="10">
    <source>
        <dbReference type="SAM" id="Phobius"/>
    </source>
</evidence>
<dbReference type="InterPro" id="IPR044778">
    <property type="entry name" value="MFS_STP/MST-like_plant"/>
</dbReference>
<feature type="transmembrane region" description="Helical" evidence="10">
    <location>
        <begin position="161"/>
        <end position="183"/>
    </location>
</feature>
<keyword evidence="8 10" id="KW-0472">Membrane</keyword>
<feature type="transmembrane region" description="Helical" evidence="10">
    <location>
        <begin position="267"/>
        <end position="287"/>
    </location>
</feature>
<dbReference type="AlphaFoldDB" id="A0A834SRP0"/>
<comment type="subcellular location">
    <subcellularLocation>
        <location evidence="1">Membrane</location>
        <topology evidence="1">Multi-pass membrane protein</topology>
    </subcellularLocation>
</comment>
<name>A0A834SRP0_9FABA</name>
<comment type="similarity">
    <text evidence="2 9">Belongs to the major facilitator superfamily. Sugar transporter (TC 2.A.1.1) family.</text>
</comment>
<evidence type="ECO:0000256" key="1">
    <source>
        <dbReference type="ARBA" id="ARBA00004141"/>
    </source>
</evidence>
<dbReference type="InterPro" id="IPR045262">
    <property type="entry name" value="STP/PLT_plant"/>
</dbReference>
<dbReference type="PRINTS" id="PR00171">
    <property type="entry name" value="SUGRTRNSPORT"/>
</dbReference>
<evidence type="ECO:0000256" key="9">
    <source>
        <dbReference type="RuleBase" id="RU003346"/>
    </source>
</evidence>
<dbReference type="InterPro" id="IPR003663">
    <property type="entry name" value="Sugar/inositol_transpt"/>
</dbReference>
<feature type="transmembrane region" description="Helical" evidence="10">
    <location>
        <begin position="125"/>
        <end position="149"/>
    </location>
</feature>
<dbReference type="PANTHER" id="PTHR23500:SF469">
    <property type="entry name" value="MAJOR FACILITATOR, SUGAR TRANSPORTER, MAJOR FACILITATOR SUPERFAMILY-RELATED"/>
    <property type="match status" value="1"/>
</dbReference>
<dbReference type="InterPro" id="IPR020846">
    <property type="entry name" value="MFS_dom"/>
</dbReference>
<keyword evidence="13" id="KW-1185">Reference proteome</keyword>
<evidence type="ECO:0000313" key="13">
    <source>
        <dbReference type="Proteomes" id="UP000634136"/>
    </source>
</evidence>
<dbReference type="InterPro" id="IPR005828">
    <property type="entry name" value="MFS_sugar_transport-like"/>
</dbReference>
<dbReference type="OrthoDB" id="5296287at2759"/>
<keyword evidence="6" id="KW-0769">Symport</keyword>
<feature type="domain" description="Major facilitator superfamily (MFS) profile" evidence="11">
    <location>
        <begin position="1"/>
        <end position="318"/>
    </location>
</feature>
<dbReference type="NCBIfam" id="TIGR00879">
    <property type="entry name" value="SP"/>
    <property type="match status" value="1"/>
</dbReference>
<dbReference type="SUPFAM" id="SSF103473">
    <property type="entry name" value="MFS general substrate transporter"/>
    <property type="match status" value="1"/>
</dbReference>